<dbReference type="EMBL" id="KN837392">
    <property type="protein sequence ID" value="KIJ25932.1"/>
    <property type="molecule type" value="Genomic_DNA"/>
</dbReference>
<gene>
    <name evidence="1" type="ORF">M422DRAFT_55744</name>
</gene>
<protein>
    <submittedName>
        <fullName evidence="1">Uncharacterized protein</fullName>
    </submittedName>
</protein>
<dbReference type="AlphaFoldDB" id="A0A0C9UA54"/>
<evidence type="ECO:0000313" key="2">
    <source>
        <dbReference type="Proteomes" id="UP000054279"/>
    </source>
</evidence>
<organism evidence="1 2">
    <name type="scientific">Sphaerobolus stellatus (strain SS14)</name>
    <dbReference type="NCBI Taxonomy" id="990650"/>
    <lineage>
        <taxon>Eukaryota</taxon>
        <taxon>Fungi</taxon>
        <taxon>Dikarya</taxon>
        <taxon>Basidiomycota</taxon>
        <taxon>Agaricomycotina</taxon>
        <taxon>Agaricomycetes</taxon>
        <taxon>Phallomycetidae</taxon>
        <taxon>Geastrales</taxon>
        <taxon>Sphaerobolaceae</taxon>
        <taxon>Sphaerobolus</taxon>
    </lineage>
</organism>
<dbReference type="HOGENOM" id="CLU_2279271_0_0_1"/>
<evidence type="ECO:0000313" key="1">
    <source>
        <dbReference type="EMBL" id="KIJ25932.1"/>
    </source>
</evidence>
<proteinExistence type="predicted"/>
<accession>A0A0C9UA54</accession>
<name>A0A0C9UA54_SPHS4</name>
<dbReference type="Proteomes" id="UP000054279">
    <property type="component" value="Unassembled WGS sequence"/>
</dbReference>
<sequence length="102" mass="11737">MDIQWNKQQDTRRKLSQVLDGWFRKLGDFMPVTAIQALDVTDVGVEDMRLGLPSDFPLKDHARLGITDHALIERELRIGQAHDALKKLCIQLGLKSFLVRRK</sequence>
<keyword evidence="2" id="KW-1185">Reference proteome</keyword>
<reference evidence="1 2" key="1">
    <citation type="submission" date="2014-06" db="EMBL/GenBank/DDBJ databases">
        <title>Evolutionary Origins and Diversification of the Mycorrhizal Mutualists.</title>
        <authorList>
            <consortium name="DOE Joint Genome Institute"/>
            <consortium name="Mycorrhizal Genomics Consortium"/>
            <person name="Kohler A."/>
            <person name="Kuo A."/>
            <person name="Nagy L.G."/>
            <person name="Floudas D."/>
            <person name="Copeland A."/>
            <person name="Barry K.W."/>
            <person name="Cichocki N."/>
            <person name="Veneault-Fourrey C."/>
            <person name="LaButti K."/>
            <person name="Lindquist E.A."/>
            <person name="Lipzen A."/>
            <person name="Lundell T."/>
            <person name="Morin E."/>
            <person name="Murat C."/>
            <person name="Riley R."/>
            <person name="Ohm R."/>
            <person name="Sun H."/>
            <person name="Tunlid A."/>
            <person name="Henrissat B."/>
            <person name="Grigoriev I.V."/>
            <person name="Hibbett D.S."/>
            <person name="Martin F."/>
        </authorList>
    </citation>
    <scope>NUCLEOTIDE SEQUENCE [LARGE SCALE GENOMIC DNA]</scope>
    <source>
        <strain evidence="1 2">SS14</strain>
    </source>
</reference>